<feature type="transmembrane region" description="Helical" evidence="8">
    <location>
        <begin position="185"/>
        <end position="207"/>
    </location>
</feature>
<sequence>MPSPFLHPTEHPSSSPGAEQPPHGDHRLRAAAMPTWRGTHWGVQHSTELPPLSPWLFLCRGRTVRLHARVSAGCRAWGRWEGLHGYPCAHLTIPRRFYSPDGHREPQGRCLPCSAAPHGTPGCAAQQWWIWNGIRAHGTNGGILPHPTLTAGRRRARSVVAPRGPSGTNGTWELQPEEAAAAQSAVLAIVPVFCAMGLLGILVCNLLKKKGYHCTAHKEHEHSTSGEPQSRAPNILGVPLVAVQPRAEG</sequence>
<feature type="region of interest" description="Disordered" evidence="7">
    <location>
        <begin position="1"/>
        <end position="26"/>
    </location>
</feature>
<dbReference type="PANTHER" id="PTHR47397">
    <property type="entry name" value="TUMOR NECROSIS FACTOR RECEPTOR SUPERFAMILY MEMBER 19L"/>
    <property type="match status" value="1"/>
</dbReference>
<dbReference type="GO" id="GO:0006915">
    <property type="term" value="P:apoptotic process"/>
    <property type="evidence" value="ECO:0007669"/>
    <property type="project" value="TreeGrafter"/>
</dbReference>
<dbReference type="AlphaFoldDB" id="A0A2P4SBM4"/>
<organism evidence="9 10">
    <name type="scientific">Bambusicola thoracicus</name>
    <name type="common">Chinese bamboo-partridge</name>
    <name type="synonym">Perdix thoracica</name>
    <dbReference type="NCBI Taxonomy" id="9083"/>
    <lineage>
        <taxon>Eukaryota</taxon>
        <taxon>Metazoa</taxon>
        <taxon>Chordata</taxon>
        <taxon>Craniata</taxon>
        <taxon>Vertebrata</taxon>
        <taxon>Euteleostomi</taxon>
        <taxon>Archelosauria</taxon>
        <taxon>Archosauria</taxon>
        <taxon>Dinosauria</taxon>
        <taxon>Saurischia</taxon>
        <taxon>Theropoda</taxon>
        <taxon>Coelurosauria</taxon>
        <taxon>Aves</taxon>
        <taxon>Neognathae</taxon>
        <taxon>Galloanserae</taxon>
        <taxon>Galliformes</taxon>
        <taxon>Phasianidae</taxon>
        <taxon>Perdicinae</taxon>
        <taxon>Bambusicola</taxon>
    </lineage>
</organism>
<keyword evidence="10" id="KW-1185">Reference proteome</keyword>
<keyword evidence="5 8" id="KW-1133">Transmembrane helix</keyword>
<proteinExistence type="inferred from homology"/>
<dbReference type="InterPro" id="IPR022248">
    <property type="entry name" value="TNF_rcpt_RELT"/>
</dbReference>
<reference evidence="9 10" key="1">
    <citation type="submission" date="2018-01" db="EMBL/GenBank/DDBJ databases">
        <title>Comparison of the Chinese Bamboo Partridge and Red Junglefowl genome sequences highlights the importance of demography in genome evolution.</title>
        <authorList>
            <person name="Tiley G.P."/>
            <person name="Kimball R.T."/>
            <person name="Braun E.L."/>
            <person name="Burleigh J.G."/>
        </authorList>
    </citation>
    <scope>NUCLEOTIDE SEQUENCE [LARGE SCALE GENOMIC DNA]</scope>
    <source>
        <strain evidence="9">RTK389</strain>
        <tissue evidence="9">Blood</tissue>
    </source>
</reference>
<dbReference type="EMBL" id="PPHD01068445">
    <property type="protein sequence ID" value="POI21507.1"/>
    <property type="molecule type" value="Genomic_DNA"/>
</dbReference>
<evidence type="ECO:0000256" key="7">
    <source>
        <dbReference type="SAM" id="MobiDB-lite"/>
    </source>
</evidence>
<keyword evidence="6 8" id="KW-0472">Membrane</keyword>
<gene>
    <name evidence="9" type="ORF">CIB84_014746</name>
</gene>
<name>A0A2P4SBM4_BAMTH</name>
<dbReference type="OrthoDB" id="9864383at2759"/>
<evidence type="ECO:0000256" key="5">
    <source>
        <dbReference type="ARBA" id="ARBA00022989"/>
    </source>
</evidence>
<evidence type="ECO:0000256" key="3">
    <source>
        <dbReference type="ARBA" id="ARBA00022475"/>
    </source>
</evidence>
<evidence type="ECO:0008006" key="11">
    <source>
        <dbReference type="Google" id="ProtNLM"/>
    </source>
</evidence>
<keyword evidence="3" id="KW-1003">Cell membrane</keyword>
<evidence type="ECO:0000313" key="10">
    <source>
        <dbReference type="Proteomes" id="UP000237246"/>
    </source>
</evidence>
<dbReference type="Proteomes" id="UP000237246">
    <property type="component" value="Unassembled WGS sequence"/>
</dbReference>
<comment type="subcellular location">
    <subcellularLocation>
        <location evidence="1">Cell membrane</location>
        <topology evidence="1">Single-pass membrane protein</topology>
    </subcellularLocation>
</comment>
<dbReference type="GO" id="GO:0005886">
    <property type="term" value="C:plasma membrane"/>
    <property type="evidence" value="ECO:0007669"/>
    <property type="project" value="UniProtKB-SubCell"/>
</dbReference>
<evidence type="ECO:0000256" key="2">
    <source>
        <dbReference type="ARBA" id="ARBA00008688"/>
    </source>
</evidence>
<evidence type="ECO:0000313" key="9">
    <source>
        <dbReference type="EMBL" id="POI21507.1"/>
    </source>
</evidence>
<accession>A0A2P4SBM4</accession>
<keyword evidence="4 8" id="KW-0812">Transmembrane</keyword>
<comment type="caution">
    <text evidence="9">The sequence shown here is derived from an EMBL/GenBank/DDBJ whole genome shotgun (WGS) entry which is preliminary data.</text>
</comment>
<dbReference type="Pfam" id="PF12606">
    <property type="entry name" value="RELT"/>
    <property type="match status" value="1"/>
</dbReference>
<dbReference type="InterPro" id="IPR022333">
    <property type="entry name" value="TNFR_19-like"/>
</dbReference>
<dbReference type="PANTHER" id="PTHR47397:SF1">
    <property type="entry name" value="TUMOR NECROSIS FACTOR RECEPTOR SUPERFAMILY MEMBER 19L"/>
    <property type="match status" value="1"/>
</dbReference>
<evidence type="ECO:0000256" key="6">
    <source>
        <dbReference type="ARBA" id="ARBA00023136"/>
    </source>
</evidence>
<protein>
    <recommendedName>
        <fullName evidence="11">Tumor necrosis factor receptor superfamily member 19L</fullName>
    </recommendedName>
</protein>
<comment type="similarity">
    <text evidence="2">Belongs to the RELT family.</text>
</comment>
<evidence type="ECO:0000256" key="8">
    <source>
        <dbReference type="SAM" id="Phobius"/>
    </source>
</evidence>
<evidence type="ECO:0000256" key="1">
    <source>
        <dbReference type="ARBA" id="ARBA00004162"/>
    </source>
</evidence>
<evidence type="ECO:0000256" key="4">
    <source>
        <dbReference type="ARBA" id="ARBA00022692"/>
    </source>
</evidence>